<dbReference type="Pfam" id="PF03031">
    <property type="entry name" value="NIF"/>
    <property type="match status" value="1"/>
</dbReference>
<sequence length="1641" mass="187049">MPEVIQYQDPEDVESQEESEHGQSHEESERESASRSSGEHEGVDEELKEIDDDDDDEDPESLDFADLGNMVMYSDTRDFKGPWHVQTAKVGYSHIGNSIFPIKEEFSLFLKIESKWSLQGVVAFMADVPKENDLLCVYCECWKEKSIIRHRVRPSKYDVTAMKRSLNTKFQGESAKTLGFWMNKDSSWTSKKPLIHRFWNARSTMYREGKYASFTLPNCVGVSRKEQVSVEKIFSDLISFEENLPKKGKRKTDDSVGTSNPKKPRGGKNLREITLAESSDAMANLSKKDEEKLLKTDFNKFMSMYPFGTSAVFPIAVEKIVEAPSIFVYRSVNDNYVLETFKKMVEKPHITPQIADLLPYSKSRKMTVKLDAYAADKKIKMSEPEKVVKALSNDSDIVFLAISGQHSSRAEQLILQERRLPEKIRNQNRFRKSRILDGQFERYKYHDISFQDNKNNEEAVFVPSFVECLRQARKQWMELRRPRSVYGSNAKNPIFEVNILFGVFFMSLAMHREASLEFQLPVGIPLCQFLKSTHIIVVVTLQHFKSIVTQTMVRKSHKEVIPLVCCSDQTFAAFEKFVVSWKLGKIPDVHGALGRPTNEKDVKVDRDFSQLSVNRFRPVNGLLDKELRLVWTELEKGSVCITKPVKLQSPDDIVTLKDFCKAIKGKRALGTRIVKYWETRYQEEFDLWDDLARSYNFPEKWLDGMLKFIPDKPDKETAVEETAVEDVSSSDEEEGSKKKKKPKNKSGFVEPLPSQVVTSLHRIYCAKHGEELPERLEPFAVLHLHKDISQYQLTLDEKLICKLVFLDLTHPDLIPWEKQQFSSFLSIVREPTVATEFVIVSVMEFGQQLVNFSSALNDMKDARALLECDAYEGDRSKREVEFSYPCWQLVYAFVSLGPQDYKPVLVENPKLRPFSVEFEPKHVDVERQVKEGDQPTNIKMKAPRWEFVGMDALNDREFVHPLSKRAAFCSRLLANFSAEENTVLDFFSGGVFTREALLMARDVIYFANSEPEAEFVAKYYKELVRHSERVQKWFARYKAAKKPASSSQPGGASQLASTSQAALTSQRSSPSHHDEQSKEDELAVAEDEEPFVLDDILKANVVERLGNRATIEFITEGYAEEIKSVTEAISEEFKDKQVDGGTGLDPNLLSEVDGGVGLAPTVPFAVGGGTDLVTVVPSEVGGGSDLAPTPPSEVEEKTDEVPILPDDFIPQGEYDSIKERSAAEVMKGIETEEHHGVPAEHTDEHMEPSEQSNAPGLLAQTSDGIDIDQVVNKEIIESGTMNTKEADDQMSSDQRQDDQVVRFESGLLAPIETPISWVPDLNQVPNPHFKASDLLQRKFLILDVEGLLLYAEGFMDRSSKIAAGDVVGAKKVIRRNGVQEFITRCLELFDIALWTCSDRNLLYDYMHYLFSGEQWNKFFFRWDQGKALDTKERSTRNNREIRLILKPLKTVWERFSDFNARNTLLVDVHPYRASANPEDTGIFPKPFTGSYSDKYLTTVLLPYLEGLSLAFDIREYVREHVLQGSQRPLHFRSTSRGLPGLLHKFFLQAVETFVPPLLTKKLKLTDSEKSIISRLPNIEDLEDHDCVAWARLLGLSWNQNLQDDLTTIGLVDENPARHSRTKASVKYARDFLLEVKRLHFV</sequence>
<feature type="region of interest" description="Disordered" evidence="1">
    <location>
        <begin position="1043"/>
        <end position="1085"/>
    </location>
</feature>
<feature type="region of interest" description="Disordered" evidence="1">
    <location>
        <begin position="719"/>
        <end position="747"/>
    </location>
</feature>
<gene>
    <name evidence="3" type="ORF">R1sor_025912</name>
</gene>
<dbReference type="InterPro" id="IPR023214">
    <property type="entry name" value="HAD_sf"/>
</dbReference>
<feature type="domain" description="FCP1 homology" evidence="2">
    <location>
        <begin position="1333"/>
        <end position="1507"/>
    </location>
</feature>
<evidence type="ECO:0000256" key="1">
    <source>
        <dbReference type="SAM" id="MobiDB-lite"/>
    </source>
</evidence>
<evidence type="ECO:0000259" key="2">
    <source>
        <dbReference type="PROSITE" id="PS50969"/>
    </source>
</evidence>
<accession>A0ABD3GFK3</accession>
<dbReference type="SUPFAM" id="SSF56784">
    <property type="entry name" value="HAD-like"/>
    <property type="match status" value="1"/>
</dbReference>
<organism evidence="3 4">
    <name type="scientific">Riccia sorocarpa</name>
    <dbReference type="NCBI Taxonomy" id="122646"/>
    <lineage>
        <taxon>Eukaryota</taxon>
        <taxon>Viridiplantae</taxon>
        <taxon>Streptophyta</taxon>
        <taxon>Embryophyta</taxon>
        <taxon>Marchantiophyta</taxon>
        <taxon>Marchantiopsida</taxon>
        <taxon>Marchantiidae</taxon>
        <taxon>Marchantiales</taxon>
        <taxon>Ricciaceae</taxon>
        <taxon>Riccia</taxon>
    </lineage>
</organism>
<dbReference type="Gene3D" id="3.40.50.1000">
    <property type="entry name" value="HAD superfamily/HAD-like"/>
    <property type="match status" value="1"/>
</dbReference>
<evidence type="ECO:0000313" key="4">
    <source>
        <dbReference type="Proteomes" id="UP001633002"/>
    </source>
</evidence>
<dbReference type="PROSITE" id="PS50969">
    <property type="entry name" value="FCP1"/>
    <property type="match status" value="1"/>
</dbReference>
<feature type="region of interest" description="Disordered" evidence="1">
    <location>
        <begin position="1179"/>
        <end position="1199"/>
    </location>
</feature>
<dbReference type="SMART" id="SM00577">
    <property type="entry name" value="CPDc"/>
    <property type="match status" value="1"/>
</dbReference>
<dbReference type="EMBL" id="JBJQOH010000008">
    <property type="protein sequence ID" value="KAL3675964.1"/>
    <property type="molecule type" value="Genomic_DNA"/>
</dbReference>
<feature type="region of interest" description="Disordered" evidence="1">
    <location>
        <begin position="1"/>
        <end position="63"/>
    </location>
</feature>
<protein>
    <recommendedName>
        <fullName evidence="2">FCP1 homology domain-containing protein</fullName>
    </recommendedName>
</protein>
<feature type="compositionally biased region" description="Acidic residues" evidence="1">
    <location>
        <begin position="42"/>
        <end position="63"/>
    </location>
</feature>
<dbReference type="InterPro" id="IPR050365">
    <property type="entry name" value="TIM50"/>
</dbReference>
<feature type="compositionally biased region" description="Basic and acidic residues" evidence="1">
    <location>
        <begin position="18"/>
        <end position="41"/>
    </location>
</feature>
<dbReference type="InterPro" id="IPR036412">
    <property type="entry name" value="HAD-like_sf"/>
</dbReference>
<name>A0ABD3GFK3_9MARC</name>
<keyword evidence="4" id="KW-1185">Reference proteome</keyword>
<feature type="region of interest" description="Disordered" evidence="1">
    <location>
        <begin position="246"/>
        <end position="270"/>
    </location>
</feature>
<evidence type="ECO:0000313" key="3">
    <source>
        <dbReference type="EMBL" id="KAL3675964.1"/>
    </source>
</evidence>
<feature type="compositionally biased region" description="Low complexity" evidence="1">
    <location>
        <begin position="1052"/>
        <end position="1069"/>
    </location>
</feature>
<feature type="compositionally biased region" description="Acidic residues" evidence="1">
    <location>
        <begin position="722"/>
        <end position="734"/>
    </location>
</feature>
<proteinExistence type="predicted"/>
<feature type="compositionally biased region" description="Basic and acidic residues" evidence="1">
    <location>
        <begin position="1071"/>
        <end position="1081"/>
    </location>
</feature>
<comment type="caution">
    <text evidence="3">The sequence shown here is derived from an EMBL/GenBank/DDBJ whole genome shotgun (WGS) entry which is preliminary data.</text>
</comment>
<dbReference type="InterPro" id="IPR004274">
    <property type="entry name" value="FCP1_dom"/>
</dbReference>
<dbReference type="PANTHER" id="PTHR12210">
    <property type="entry name" value="DULLARD PROTEIN PHOSPHATASE"/>
    <property type="match status" value="1"/>
</dbReference>
<reference evidence="3 4" key="1">
    <citation type="submission" date="2024-09" db="EMBL/GenBank/DDBJ databases">
        <title>Chromosome-scale assembly of Riccia sorocarpa.</title>
        <authorList>
            <person name="Paukszto L."/>
        </authorList>
    </citation>
    <scope>NUCLEOTIDE SEQUENCE [LARGE SCALE GENOMIC DNA]</scope>
    <source>
        <strain evidence="3">LP-2024</strain>
        <tissue evidence="3">Aerial parts of the thallus</tissue>
    </source>
</reference>
<dbReference type="Proteomes" id="UP001633002">
    <property type="component" value="Unassembled WGS sequence"/>
</dbReference>